<evidence type="ECO:0000313" key="4">
    <source>
        <dbReference type="Proteomes" id="UP001159427"/>
    </source>
</evidence>
<comment type="caution">
    <text evidence="3">The sequence shown here is derived from an EMBL/GenBank/DDBJ whole genome shotgun (WGS) entry which is preliminary data.</text>
</comment>
<proteinExistence type="predicted"/>
<evidence type="ECO:0000256" key="1">
    <source>
        <dbReference type="SAM" id="Coils"/>
    </source>
</evidence>
<dbReference type="Proteomes" id="UP001159427">
    <property type="component" value="Unassembled WGS sequence"/>
</dbReference>
<feature type="compositionally biased region" description="Polar residues" evidence="2">
    <location>
        <begin position="1"/>
        <end position="14"/>
    </location>
</feature>
<evidence type="ECO:0000313" key="3">
    <source>
        <dbReference type="EMBL" id="CAH3154045.1"/>
    </source>
</evidence>
<sequence>MPKESVTSLKQQNQDLKDKVDALSKETTQLKEKVRVDSAITFGAEASATSGNSNNNASNGETVSRSLQYLSDGYDDLSASNSGVVDQLKALSRRLNKLSAEVTRVGNAIDEVEENSYQFNVKIIGLPEKSSATAAETSALCVKLFQEMGAEVFLSDIDIAHRVPSRQQNGAPKPIICKFVRRLAKASVMETRQSASQVNPSNISLSADSVLDRVRIFDHLTPPTQKKTTPVV</sequence>
<feature type="coiled-coil region" evidence="1">
    <location>
        <begin position="81"/>
        <end position="115"/>
    </location>
</feature>
<gene>
    <name evidence="3" type="ORF">PEVE_00001264</name>
</gene>
<keyword evidence="4" id="KW-1185">Reference proteome</keyword>
<dbReference type="EMBL" id="CALNXI010001069">
    <property type="protein sequence ID" value="CAH3154045.1"/>
    <property type="molecule type" value="Genomic_DNA"/>
</dbReference>
<feature type="region of interest" description="Disordered" evidence="2">
    <location>
        <begin position="1"/>
        <end position="20"/>
    </location>
</feature>
<protein>
    <submittedName>
        <fullName evidence="3">Uncharacterized protein</fullName>
    </submittedName>
</protein>
<name>A0ABN8Q0F9_9CNID</name>
<reference evidence="3 4" key="1">
    <citation type="submission" date="2022-05" db="EMBL/GenBank/DDBJ databases">
        <authorList>
            <consortium name="Genoscope - CEA"/>
            <person name="William W."/>
        </authorList>
    </citation>
    <scope>NUCLEOTIDE SEQUENCE [LARGE SCALE GENOMIC DNA]</scope>
</reference>
<accession>A0ABN8Q0F9</accession>
<dbReference type="Gene3D" id="3.30.70.1820">
    <property type="entry name" value="L1 transposable element, RRM domain"/>
    <property type="match status" value="1"/>
</dbReference>
<evidence type="ECO:0000256" key="2">
    <source>
        <dbReference type="SAM" id="MobiDB-lite"/>
    </source>
</evidence>
<keyword evidence="1" id="KW-0175">Coiled coil</keyword>
<organism evidence="3 4">
    <name type="scientific">Porites evermanni</name>
    <dbReference type="NCBI Taxonomy" id="104178"/>
    <lineage>
        <taxon>Eukaryota</taxon>
        <taxon>Metazoa</taxon>
        <taxon>Cnidaria</taxon>
        <taxon>Anthozoa</taxon>
        <taxon>Hexacorallia</taxon>
        <taxon>Scleractinia</taxon>
        <taxon>Fungiina</taxon>
        <taxon>Poritidae</taxon>
        <taxon>Porites</taxon>
    </lineage>
</organism>